<evidence type="ECO:0008006" key="3">
    <source>
        <dbReference type="Google" id="ProtNLM"/>
    </source>
</evidence>
<name>A0A1H0L274_9HYPH</name>
<evidence type="ECO:0000313" key="2">
    <source>
        <dbReference type="Proteomes" id="UP000198793"/>
    </source>
</evidence>
<sequence>MRAADVPAVMRLADIVHPSFFEGASVFHDRLALFPEGQWVLPGGPGLDLAGYAVSYPARLGAPPPLDTVLGALPRDADSLYIHDVALAPAFRGRRLAEPVIRRLLALAGPRPAMLVSVYGTAPFWERFGFGERQDPSLRAKIASYGADAVFMTRGSGQEKMARD</sequence>
<keyword evidence="2" id="KW-1185">Reference proteome</keyword>
<dbReference type="Proteomes" id="UP000198793">
    <property type="component" value="Unassembled WGS sequence"/>
</dbReference>
<organism evidence="1 2">
    <name type="scientific">Aureimonas jatrophae</name>
    <dbReference type="NCBI Taxonomy" id="1166073"/>
    <lineage>
        <taxon>Bacteria</taxon>
        <taxon>Pseudomonadati</taxon>
        <taxon>Pseudomonadota</taxon>
        <taxon>Alphaproteobacteria</taxon>
        <taxon>Hyphomicrobiales</taxon>
        <taxon>Aurantimonadaceae</taxon>
        <taxon>Aureimonas</taxon>
    </lineage>
</organism>
<dbReference type="Gene3D" id="3.40.630.30">
    <property type="match status" value="1"/>
</dbReference>
<dbReference type="STRING" id="1166073.SAMN05192530_10913"/>
<protein>
    <recommendedName>
        <fullName evidence="3">Acetyltransferase (GNAT) family protein</fullName>
    </recommendedName>
</protein>
<dbReference type="OrthoDB" id="359414at2"/>
<gene>
    <name evidence="1" type="ORF">SAMN05192530_10913</name>
</gene>
<proteinExistence type="predicted"/>
<dbReference type="SUPFAM" id="SSF55729">
    <property type="entry name" value="Acyl-CoA N-acyltransferases (Nat)"/>
    <property type="match status" value="1"/>
</dbReference>
<dbReference type="AlphaFoldDB" id="A0A1H0L274"/>
<accession>A0A1H0L274</accession>
<evidence type="ECO:0000313" key="1">
    <source>
        <dbReference type="EMBL" id="SDO62319.1"/>
    </source>
</evidence>
<reference evidence="1 2" key="1">
    <citation type="submission" date="2016-10" db="EMBL/GenBank/DDBJ databases">
        <authorList>
            <person name="de Groot N.N."/>
        </authorList>
    </citation>
    <scope>NUCLEOTIDE SEQUENCE [LARGE SCALE GENOMIC DNA]</scope>
    <source>
        <strain evidence="2">L7-484,KACC 16230,DSM 25025</strain>
    </source>
</reference>
<dbReference type="EMBL" id="FNIT01000009">
    <property type="protein sequence ID" value="SDO62319.1"/>
    <property type="molecule type" value="Genomic_DNA"/>
</dbReference>
<dbReference type="InterPro" id="IPR016181">
    <property type="entry name" value="Acyl_CoA_acyltransferase"/>
</dbReference>